<name>A0A0M0JML1_9EUKA</name>
<protein>
    <recommendedName>
        <fullName evidence="3">SGNH hydrolase-type esterase domain-containing protein</fullName>
    </recommendedName>
</protein>
<dbReference type="EMBL" id="JWZX01002673">
    <property type="protein sequence ID" value="KOO27740.1"/>
    <property type="molecule type" value="Genomic_DNA"/>
</dbReference>
<dbReference type="Proteomes" id="UP000037460">
    <property type="component" value="Unassembled WGS sequence"/>
</dbReference>
<sequence>MADCVSYGTSQPTASVPSVLFYQEYFGHDVHLLEQCHEQLRSGSRACIFLAGDSSLDNKFWFNSATEAINGYERVLRPPRMKQDVCYWINAELVRRGLGTQHFCLNAAVEATSLNSRSCCTLLPQDALIRDKLSAKDTLIVSIGGNDLALNPVLATILNIVPLLCCTPEVCIEKYACACPPNLHVDLGCCGCGLPGCMVSAFGWPPGMAYFVDLFKNRIENYINHILNGRKPALVVVCMYYFLDVHGRGSWADGFLSAMCYDCAPTRLQAAIKQIFALATSRIQIDGGRVRVLPFPLFEALDGNDTEDYVQRVEPSVRGGAKMACALVDAVFGSFDGASGGGAAAASASAAPTNAAMIGARVW</sequence>
<accession>A0A0M0JML1</accession>
<reference evidence="2" key="1">
    <citation type="journal article" date="2015" name="PLoS Genet.">
        <title>Genome Sequence and Transcriptome Analyses of Chrysochromulina tobin: Metabolic Tools for Enhanced Algal Fitness in the Prominent Order Prymnesiales (Haptophyceae).</title>
        <authorList>
            <person name="Hovde B.T."/>
            <person name="Deodato C.R."/>
            <person name="Hunsperger H.M."/>
            <person name="Ryken S.A."/>
            <person name="Yost W."/>
            <person name="Jha R.K."/>
            <person name="Patterson J."/>
            <person name="Monnat R.J. Jr."/>
            <person name="Barlow S.B."/>
            <person name="Starkenburg S.R."/>
            <person name="Cattolico R.A."/>
        </authorList>
    </citation>
    <scope>NUCLEOTIDE SEQUENCE</scope>
    <source>
        <strain evidence="2">CCMP291</strain>
    </source>
</reference>
<comment type="caution">
    <text evidence="1">The sequence shown here is derived from an EMBL/GenBank/DDBJ whole genome shotgun (WGS) entry which is preliminary data.</text>
</comment>
<evidence type="ECO:0000313" key="2">
    <source>
        <dbReference type="Proteomes" id="UP000037460"/>
    </source>
</evidence>
<evidence type="ECO:0008006" key="3">
    <source>
        <dbReference type="Google" id="ProtNLM"/>
    </source>
</evidence>
<organism evidence="1 2">
    <name type="scientific">Chrysochromulina tobinii</name>
    <dbReference type="NCBI Taxonomy" id="1460289"/>
    <lineage>
        <taxon>Eukaryota</taxon>
        <taxon>Haptista</taxon>
        <taxon>Haptophyta</taxon>
        <taxon>Prymnesiophyceae</taxon>
        <taxon>Prymnesiales</taxon>
        <taxon>Chrysochromulinaceae</taxon>
        <taxon>Chrysochromulina</taxon>
    </lineage>
</organism>
<evidence type="ECO:0000313" key="1">
    <source>
        <dbReference type="EMBL" id="KOO27740.1"/>
    </source>
</evidence>
<dbReference type="OrthoDB" id="2150942at2759"/>
<proteinExistence type="predicted"/>
<dbReference type="AlphaFoldDB" id="A0A0M0JML1"/>
<keyword evidence="2" id="KW-1185">Reference proteome</keyword>
<gene>
    <name evidence="1" type="ORF">Ctob_003776</name>
</gene>